<organism evidence="7 8">
    <name type="scientific">Deinococcus aquiradiocola</name>
    <dbReference type="NCBI Taxonomy" id="393059"/>
    <lineage>
        <taxon>Bacteria</taxon>
        <taxon>Thermotogati</taxon>
        <taxon>Deinococcota</taxon>
        <taxon>Deinococci</taxon>
        <taxon>Deinococcales</taxon>
        <taxon>Deinococcaceae</taxon>
        <taxon>Deinococcus</taxon>
    </lineage>
</organism>
<evidence type="ECO:0000256" key="4">
    <source>
        <dbReference type="PIRSR" id="PIRSR000451-1"/>
    </source>
</evidence>
<dbReference type="PANTHER" id="PTHR11877">
    <property type="entry name" value="HYDROXYMETHYLGLUTARYL-COA SYNTHASE"/>
    <property type="match status" value="1"/>
</dbReference>
<proteinExistence type="inferred from homology"/>
<dbReference type="InterPro" id="IPR011141">
    <property type="entry name" value="Polyketide_synthase_type-III"/>
</dbReference>
<feature type="active site" description="Acyl-thioester intermediate" evidence="4">
    <location>
        <position position="144"/>
    </location>
</feature>
<keyword evidence="3" id="KW-0012">Acyltransferase</keyword>
<dbReference type="Proteomes" id="UP000635726">
    <property type="component" value="Unassembled WGS sequence"/>
</dbReference>
<evidence type="ECO:0000259" key="5">
    <source>
        <dbReference type="Pfam" id="PF00195"/>
    </source>
</evidence>
<reference evidence="7" key="1">
    <citation type="journal article" date="2014" name="Int. J. Syst. Evol. Microbiol.">
        <title>Complete genome sequence of Corynebacterium casei LMG S-19264T (=DSM 44701T), isolated from a smear-ripened cheese.</title>
        <authorList>
            <consortium name="US DOE Joint Genome Institute (JGI-PGF)"/>
            <person name="Walter F."/>
            <person name="Albersmeier A."/>
            <person name="Kalinowski J."/>
            <person name="Ruckert C."/>
        </authorList>
    </citation>
    <scope>NUCLEOTIDE SEQUENCE</scope>
    <source>
        <strain evidence="7">JCM 14371</strain>
    </source>
</reference>
<keyword evidence="8" id="KW-1185">Reference proteome</keyword>
<dbReference type="PANTHER" id="PTHR11877:SF99">
    <property type="entry name" value="1,3,6,8-TETRAHYDROXYNAPHTHALENE SYNTHASE"/>
    <property type="match status" value="1"/>
</dbReference>
<dbReference type="InterPro" id="IPR016039">
    <property type="entry name" value="Thiolase-like"/>
</dbReference>
<feature type="domain" description="Chalcone/stilbene synthase N-terminal" evidence="5">
    <location>
        <begin position="65"/>
        <end position="205"/>
    </location>
</feature>
<name>A0A917PQU6_9DEIO</name>
<accession>A0A917PQU6</accession>
<dbReference type="InterPro" id="IPR012328">
    <property type="entry name" value="Chalcone/stilbene_synt_C"/>
</dbReference>
<evidence type="ECO:0000256" key="3">
    <source>
        <dbReference type="ARBA" id="ARBA00023315"/>
    </source>
</evidence>
<dbReference type="Pfam" id="PF00195">
    <property type="entry name" value="Chal_sti_synt_N"/>
    <property type="match status" value="1"/>
</dbReference>
<dbReference type="RefSeq" id="WP_188964586.1">
    <property type="nucleotide sequence ID" value="NZ_BMOE01000019.1"/>
</dbReference>
<dbReference type="GO" id="GO:0030639">
    <property type="term" value="P:polyketide biosynthetic process"/>
    <property type="evidence" value="ECO:0007669"/>
    <property type="project" value="TreeGrafter"/>
</dbReference>
<evidence type="ECO:0000256" key="1">
    <source>
        <dbReference type="ARBA" id="ARBA00005531"/>
    </source>
</evidence>
<dbReference type="GO" id="GO:0016747">
    <property type="term" value="F:acyltransferase activity, transferring groups other than amino-acyl groups"/>
    <property type="evidence" value="ECO:0007669"/>
    <property type="project" value="InterPro"/>
</dbReference>
<dbReference type="Pfam" id="PF02797">
    <property type="entry name" value="Chal_sti_synt_C"/>
    <property type="match status" value="1"/>
</dbReference>
<feature type="domain" description="Chalcone/stilbene synthase C-terminal" evidence="6">
    <location>
        <begin position="217"/>
        <end position="349"/>
    </location>
</feature>
<evidence type="ECO:0000313" key="7">
    <source>
        <dbReference type="EMBL" id="GGJ87754.1"/>
    </source>
</evidence>
<dbReference type="Gene3D" id="3.40.47.10">
    <property type="match status" value="2"/>
</dbReference>
<dbReference type="SUPFAM" id="SSF53901">
    <property type="entry name" value="Thiolase-like"/>
    <property type="match status" value="1"/>
</dbReference>
<evidence type="ECO:0000259" key="6">
    <source>
        <dbReference type="Pfam" id="PF02797"/>
    </source>
</evidence>
<dbReference type="InterPro" id="IPR001099">
    <property type="entry name" value="Chalcone/stilbene_synt_N"/>
</dbReference>
<dbReference type="CDD" id="cd00831">
    <property type="entry name" value="CHS_like"/>
    <property type="match status" value="1"/>
</dbReference>
<protein>
    <submittedName>
        <fullName evidence="7">Chalcone synthase</fullName>
    </submittedName>
</protein>
<comment type="caution">
    <text evidence="7">The sequence shown here is derived from an EMBL/GenBank/DDBJ whole genome shotgun (WGS) entry which is preliminary data.</text>
</comment>
<keyword evidence="2" id="KW-0808">Transferase</keyword>
<dbReference type="EMBL" id="BMOE01000019">
    <property type="protein sequence ID" value="GGJ87754.1"/>
    <property type="molecule type" value="Genomic_DNA"/>
</dbReference>
<reference evidence="7" key="2">
    <citation type="submission" date="2020-09" db="EMBL/GenBank/DDBJ databases">
        <authorList>
            <person name="Sun Q."/>
            <person name="Ohkuma M."/>
        </authorList>
    </citation>
    <scope>NUCLEOTIDE SEQUENCE</scope>
    <source>
        <strain evidence="7">JCM 14371</strain>
    </source>
</reference>
<dbReference type="AlphaFoldDB" id="A0A917PQU6"/>
<gene>
    <name evidence="7" type="ORF">GCM10008939_34830</name>
</gene>
<comment type="similarity">
    <text evidence="1">Belongs to the thiolase-like superfamily. Chalcone/stilbene synthases family.</text>
</comment>
<sequence length="353" mass="37347">MSSSASVPVLRSIATGIPPHLVPQSEIQAAAATLFPRLSQRPKLMEVFSNAQIDRRALAMPLEWYMEPRSFAEKNAVYVETTLELCQRLTLEALAQADCPAAEVDAVVFVTSTGISTPSLESVIMERLGINRQAVRLPLWGLGCAGGAQGLARAADLVRAGYRNVLLIAAEMCSLTLVAGDQSSSNFVGTALFSDGAAALLLGPDTGAACLARVRGAHSTLIPASEDVMGWDVDDGGLKVRFSQDIPTLVASMMKGDVDEALQGSGWQPEDLDEYIVHPGGAKVVAAYEAALGLPEGRLVCSRKVLRDYGNMSSATVLFVLAYTLRRGAKGRGLLSAMGPGFCAEHVLLEFPA</sequence>
<dbReference type="PIRSF" id="PIRSF000451">
    <property type="entry name" value="PKS_III"/>
    <property type="match status" value="1"/>
</dbReference>
<evidence type="ECO:0000256" key="2">
    <source>
        <dbReference type="ARBA" id="ARBA00022679"/>
    </source>
</evidence>
<evidence type="ECO:0000313" key="8">
    <source>
        <dbReference type="Proteomes" id="UP000635726"/>
    </source>
</evidence>